<reference evidence="9" key="1">
    <citation type="journal article" date="2020" name="Stud. Mycol.">
        <title>101 Dothideomycetes genomes: a test case for predicting lifestyles and emergence of pathogens.</title>
        <authorList>
            <person name="Haridas S."/>
            <person name="Albert R."/>
            <person name="Binder M."/>
            <person name="Bloem J."/>
            <person name="Labutti K."/>
            <person name="Salamov A."/>
            <person name="Andreopoulos B."/>
            <person name="Baker S."/>
            <person name="Barry K."/>
            <person name="Bills G."/>
            <person name="Bluhm B."/>
            <person name="Cannon C."/>
            <person name="Castanera R."/>
            <person name="Culley D."/>
            <person name="Daum C."/>
            <person name="Ezra D."/>
            <person name="Gonzalez J."/>
            <person name="Henrissat B."/>
            <person name="Kuo A."/>
            <person name="Liang C."/>
            <person name="Lipzen A."/>
            <person name="Lutzoni F."/>
            <person name="Magnuson J."/>
            <person name="Mondo S."/>
            <person name="Nolan M."/>
            <person name="Ohm R."/>
            <person name="Pangilinan J."/>
            <person name="Park H.-J."/>
            <person name="Ramirez L."/>
            <person name="Alfaro M."/>
            <person name="Sun H."/>
            <person name="Tritt A."/>
            <person name="Yoshinaga Y."/>
            <person name="Zwiers L.-H."/>
            <person name="Turgeon B."/>
            <person name="Goodwin S."/>
            <person name="Spatafora J."/>
            <person name="Crous P."/>
            <person name="Grigoriev I."/>
        </authorList>
    </citation>
    <scope>NUCLEOTIDE SEQUENCE</scope>
    <source>
        <strain evidence="9">CBS 627.86</strain>
    </source>
</reference>
<dbReference type="GO" id="GO:0005739">
    <property type="term" value="C:mitochondrion"/>
    <property type="evidence" value="ECO:0007669"/>
    <property type="project" value="TreeGrafter"/>
</dbReference>
<accession>A0A6A5Z5Y9</accession>
<dbReference type="Gene3D" id="3.40.50.720">
    <property type="entry name" value="NAD(P)-binding Rossmann-like Domain"/>
    <property type="match status" value="1"/>
</dbReference>
<dbReference type="OrthoDB" id="73846at2759"/>
<dbReference type="InterPro" id="IPR013328">
    <property type="entry name" value="6PGD_dom2"/>
</dbReference>
<evidence type="ECO:0000259" key="7">
    <source>
        <dbReference type="Pfam" id="PF02558"/>
    </source>
</evidence>
<dbReference type="GO" id="GO:0008677">
    <property type="term" value="F:2-dehydropantoate 2-reductase activity"/>
    <property type="evidence" value="ECO:0007669"/>
    <property type="project" value="UniProtKB-EC"/>
</dbReference>
<dbReference type="Pfam" id="PF08546">
    <property type="entry name" value="ApbA_C"/>
    <property type="match status" value="1"/>
</dbReference>
<evidence type="ECO:0000256" key="2">
    <source>
        <dbReference type="ARBA" id="ARBA00013014"/>
    </source>
</evidence>
<dbReference type="SUPFAM" id="SSF48179">
    <property type="entry name" value="6-phosphogluconate dehydrogenase C-terminal domain-like"/>
    <property type="match status" value="1"/>
</dbReference>
<dbReference type="InterPro" id="IPR008927">
    <property type="entry name" value="6-PGluconate_DH-like_C_sf"/>
</dbReference>
<evidence type="ECO:0000256" key="4">
    <source>
        <dbReference type="ARBA" id="ARBA00023002"/>
    </source>
</evidence>
<feature type="domain" description="Ketopantoate reductase N-terminal" evidence="7">
    <location>
        <begin position="7"/>
        <end position="164"/>
    </location>
</feature>
<feature type="domain" description="Ketopantoate reductase C-terminal" evidence="8">
    <location>
        <begin position="200"/>
        <end position="331"/>
    </location>
</feature>
<evidence type="ECO:0000256" key="6">
    <source>
        <dbReference type="RuleBase" id="RU362068"/>
    </source>
</evidence>
<dbReference type="InterPro" id="IPR050838">
    <property type="entry name" value="Ketopantoate_reductase"/>
</dbReference>
<evidence type="ECO:0000256" key="5">
    <source>
        <dbReference type="ARBA" id="ARBA00032024"/>
    </source>
</evidence>
<dbReference type="Pfam" id="PF02558">
    <property type="entry name" value="ApbA"/>
    <property type="match status" value="1"/>
</dbReference>
<protein>
    <recommendedName>
        <fullName evidence="2 6">2-dehydropantoate 2-reductase</fullName>
        <ecNumber evidence="2 6">1.1.1.169</ecNumber>
    </recommendedName>
    <alternativeName>
        <fullName evidence="5 6">Ketopantoate reductase</fullName>
    </alternativeName>
</protein>
<comment type="function">
    <text evidence="6">Catalyzes the NADPH-dependent reduction of ketopantoate into pantoic acid.</text>
</comment>
<comment type="catalytic activity">
    <reaction evidence="6">
        <text>(R)-pantoate + NADP(+) = 2-dehydropantoate + NADPH + H(+)</text>
        <dbReference type="Rhea" id="RHEA:16233"/>
        <dbReference type="ChEBI" id="CHEBI:11561"/>
        <dbReference type="ChEBI" id="CHEBI:15378"/>
        <dbReference type="ChEBI" id="CHEBI:15980"/>
        <dbReference type="ChEBI" id="CHEBI:57783"/>
        <dbReference type="ChEBI" id="CHEBI:58349"/>
        <dbReference type="EC" id="1.1.1.169"/>
    </reaction>
</comment>
<evidence type="ECO:0000313" key="9">
    <source>
        <dbReference type="EMBL" id="KAF2114870.1"/>
    </source>
</evidence>
<evidence type="ECO:0000256" key="1">
    <source>
        <dbReference type="ARBA" id="ARBA00007870"/>
    </source>
</evidence>
<dbReference type="InterPro" id="IPR036291">
    <property type="entry name" value="NAD(P)-bd_dom_sf"/>
</dbReference>
<dbReference type="InterPro" id="IPR013752">
    <property type="entry name" value="KPA_reductase"/>
</dbReference>
<dbReference type="SUPFAM" id="SSF51735">
    <property type="entry name" value="NAD(P)-binding Rossmann-fold domains"/>
    <property type="match status" value="1"/>
</dbReference>
<keyword evidence="10" id="KW-1185">Reference proteome</keyword>
<dbReference type="GO" id="GO:0015940">
    <property type="term" value="P:pantothenate biosynthetic process"/>
    <property type="evidence" value="ECO:0007669"/>
    <property type="project" value="InterPro"/>
</dbReference>
<dbReference type="Gene3D" id="1.10.1040.10">
    <property type="entry name" value="N-(1-d-carboxylethyl)-l-norvaline Dehydrogenase, domain 2"/>
    <property type="match status" value="1"/>
</dbReference>
<dbReference type="PANTHER" id="PTHR43765">
    <property type="entry name" value="2-DEHYDROPANTOATE 2-REDUCTASE-RELATED"/>
    <property type="match status" value="1"/>
</dbReference>
<dbReference type="EMBL" id="ML977324">
    <property type="protein sequence ID" value="KAF2114870.1"/>
    <property type="molecule type" value="Genomic_DNA"/>
</dbReference>
<evidence type="ECO:0000313" key="10">
    <source>
        <dbReference type="Proteomes" id="UP000799770"/>
    </source>
</evidence>
<gene>
    <name evidence="9" type="ORF">BDV96DRAFT_612913</name>
</gene>
<dbReference type="InterPro" id="IPR013332">
    <property type="entry name" value="KPR_N"/>
</dbReference>
<dbReference type="PANTHER" id="PTHR43765:SF2">
    <property type="entry name" value="2-DEHYDROPANTOATE 2-REDUCTASE"/>
    <property type="match status" value="1"/>
</dbReference>
<keyword evidence="4 6" id="KW-0560">Oxidoreductase</keyword>
<dbReference type="Proteomes" id="UP000799770">
    <property type="component" value="Unassembled WGS sequence"/>
</dbReference>
<name>A0A6A5Z5Y9_9PLEO</name>
<keyword evidence="3 6" id="KW-0521">NADP</keyword>
<evidence type="ECO:0000259" key="8">
    <source>
        <dbReference type="Pfam" id="PF08546"/>
    </source>
</evidence>
<proteinExistence type="inferred from homology"/>
<dbReference type="InterPro" id="IPR003710">
    <property type="entry name" value="ApbA"/>
</dbReference>
<comment type="similarity">
    <text evidence="1 6">Belongs to the ketopantoate reductase family.</text>
</comment>
<dbReference type="GO" id="GO:0050661">
    <property type="term" value="F:NADP binding"/>
    <property type="evidence" value="ECO:0007669"/>
    <property type="project" value="TreeGrafter"/>
</dbReference>
<organism evidence="9 10">
    <name type="scientific">Lophiotrema nucula</name>
    <dbReference type="NCBI Taxonomy" id="690887"/>
    <lineage>
        <taxon>Eukaryota</taxon>
        <taxon>Fungi</taxon>
        <taxon>Dikarya</taxon>
        <taxon>Ascomycota</taxon>
        <taxon>Pezizomycotina</taxon>
        <taxon>Dothideomycetes</taxon>
        <taxon>Pleosporomycetidae</taxon>
        <taxon>Pleosporales</taxon>
        <taxon>Lophiotremataceae</taxon>
        <taxon>Lophiotrema</taxon>
    </lineage>
</organism>
<dbReference type="AlphaFoldDB" id="A0A6A5Z5Y9"/>
<dbReference type="EC" id="1.1.1.169" evidence="2 6"/>
<evidence type="ECO:0000256" key="3">
    <source>
        <dbReference type="ARBA" id="ARBA00022857"/>
    </source>
</evidence>
<sequence>MIFRSPIHVLGVGSLGKLFAHSLRKCYPALPITLLFHRPSLLEEWKQAGQAIEVVRDGKSEKLDGFEYEGINDGKGEIRNLICATKTYGTVPAMEPLKHRLGPSSSILFLQNGIGTIDEVNSQIFKQASLRPHYFAGIVNHGVYQTAPFTCVHASVVDVTIGPILDKGINNQPASPLIESILGCSILAGSLVTSEGLFYIQMKKLVINAIINPLSAIFDVQNGQVFDSPTISALIKPLAAEISAVIQAIIQYKGLTPTADVATLFTVEGLEAVVRQIGVKVAKNSSSMRQDMRNGRRTEIDYINAYIVTQGRSLGIDCPLNSKLVGLVRDKRLLAESEAVEISKA</sequence>
<dbReference type="NCBIfam" id="TIGR00745">
    <property type="entry name" value="apbA_panE"/>
    <property type="match status" value="1"/>
</dbReference>